<organism evidence="2">
    <name type="scientific">Rhizophora mucronata</name>
    <name type="common">Asiatic mangrove</name>
    <dbReference type="NCBI Taxonomy" id="61149"/>
    <lineage>
        <taxon>Eukaryota</taxon>
        <taxon>Viridiplantae</taxon>
        <taxon>Streptophyta</taxon>
        <taxon>Embryophyta</taxon>
        <taxon>Tracheophyta</taxon>
        <taxon>Spermatophyta</taxon>
        <taxon>Magnoliopsida</taxon>
        <taxon>eudicotyledons</taxon>
        <taxon>Gunneridae</taxon>
        <taxon>Pentapetalae</taxon>
        <taxon>rosids</taxon>
        <taxon>fabids</taxon>
        <taxon>Malpighiales</taxon>
        <taxon>Rhizophoraceae</taxon>
        <taxon>Rhizophora</taxon>
    </lineage>
</organism>
<sequence length="38" mass="4455">MMTIKHTGKSKFKRKTPADPSSHLHRDNQSRTHKWGSH</sequence>
<name>A0A2P2NU53_RHIMU</name>
<feature type="compositionally biased region" description="Basic residues" evidence="1">
    <location>
        <begin position="1"/>
        <end position="15"/>
    </location>
</feature>
<feature type="region of interest" description="Disordered" evidence="1">
    <location>
        <begin position="1"/>
        <end position="38"/>
    </location>
</feature>
<dbReference type="EMBL" id="GGEC01065490">
    <property type="protein sequence ID" value="MBX45974.1"/>
    <property type="molecule type" value="Transcribed_RNA"/>
</dbReference>
<proteinExistence type="predicted"/>
<evidence type="ECO:0000313" key="2">
    <source>
        <dbReference type="EMBL" id="MBX45974.1"/>
    </source>
</evidence>
<reference evidence="2" key="1">
    <citation type="submission" date="2018-02" db="EMBL/GenBank/DDBJ databases">
        <title>Rhizophora mucronata_Transcriptome.</title>
        <authorList>
            <person name="Meera S.P."/>
            <person name="Sreeshan A."/>
            <person name="Augustine A."/>
        </authorList>
    </citation>
    <scope>NUCLEOTIDE SEQUENCE</scope>
    <source>
        <tissue evidence="2">Leaf</tissue>
    </source>
</reference>
<accession>A0A2P2NU53</accession>
<evidence type="ECO:0000256" key="1">
    <source>
        <dbReference type="SAM" id="MobiDB-lite"/>
    </source>
</evidence>
<protein>
    <submittedName>
        <fullName evidence="2">Uncharacterized protein</fullName>
    </submittedName>
</protein>
<dbReference type="AlphaFoldDB" id="A0A2P2NU53"/>